<dbReference type="AlphaFoldDB" id="A0A9D4SVH8"/>
<reference evidence="1" key="2">
    <citation type="submission" date="2021-09" db="EMBL/GenBank/DDBJ databases">
        <authorList>
            <person name="Jia N."/>
            <person name="Wang J."/>
            <person name="Shi W."/>
            <person name="Du L."/>
            <person name="Sun Y."/>
            <person name="Zhan W."/>
            <person name="Jiang J."/>
            <person name="Wang Q."/>
            <person name="Zhang B."/>
            <person name="Ji P."/>
            <person name="Sakyi L.B."/>
            <person name="Cui X."/>
            <person name="Yuan T."/>
            <person name="Jiang B."/>
            <person name="Yang W."/>
            <person name="Lam T.T.-Y."/>
            <person name="Chang Q."/>
            <person name="Ding S."/>
            <person name="Wang X."/>
            <person name="Zhu J."/>
            <person name="Ruan X."/>
            <person name="Zhao L."/>
            <person name="Wei J."/>
            <person name="Que T."/>
            <person name="Du C."/>
            <person name="Cheng J."/>
            <person name="Dai P."/>
            <person name="Han X."/>
            <person name="Huang E."/>
            <person name="Gao Y."/>
            <person name="Liu J."/>
            <person name="Shao H."/>
            <person name="Ye R."/>
            <person name="Li L."/>
            <person name="Wei W."/>
            <person name="Wang X."/>
            <person name="Wang C."/>
            <person name="Huo Q."/>
            <person name="Li W."/>
            <person name="Guo W."/>
            <person name="Chen H."/>
            <person name="Chen S."/>
            <person name="Zhou L."/>
            <person name="Zhou L."/>
            <person name="Ni X."/>
            <person name="Tian J."/>
            <person name="Zhou Y."/>
            <person name="Sheng Y."/>
            <person name="Liu T."/>
            <person name="Pan Y."/>
            <person name="Xia L."/>
            <person name="Li J."/>
            <person name="Zhao F."/>
            <person name="Cao W."/>
        </authorList>
    </citation>
    <scope>NUCLEOTIDE SEQUENCE</scope>
    <source>
        <strain evidence="1">Rsan-2018</strain>
        <tissue evidence="1">Larvae</tissue>
    </source>
</reference>
<organism evidence="1 2">
    <name type="scientific">Rhipicephalus sanguineus</name>
    <name type="common">Brown dog tick</name>
    <name type="synonym">Ixodes sanguineus</name>
    <dbReference type="NCBI Taxonomy" id="34632"/>
    <lineage>
        <taxon>Eukaryota</taxon>
        <taxon>Metazoa</taxon>
        <taxon>Ecdysozoa</taxon>
        <taxon>Arthropoda</taxon>
        <taxon>Chelicerata</taxon>
        <taxon>Arachnida</taxon>
        <taxon>Acari</taxon>
        <taxon>Parasitiformes</taxon>
        <taxon>Ixodida</taxon>
        <taxon>Ixodoidea</taxon>
        <taxon>Ixodidae</taxon>
        <taxon>Rhipicephalinae</taxon>
        <taxon>Rhipicephalus</taxon>
        <taxon>Rhipicephalus</taxon>
    </lineage>
</organism>
<comment type="caution">
    <text evidence="1">The sequence shown here is derived from an EMBL/GenBank/DDBJ whole genome shotgun (WGS) entry which is preliminary data.</text>
</comment>
<dbReference type="Proteomes" id="UP000821837">
    <property type="component" value="Chromosome 5"/>
</dbReference>
<accession>A0A9D4SVH8</accession>
<keyword evidence="2" id="KW-1185">Reference proteome</keyword>
<evidence type="ECO:0000313" key="2">
    <source>
        <dbReference type="Proteomes" id="UP000821837"/>
    </source>
</evidence>
<sequence>MSQYRKTTLLVSGRLVQVQGDTIRHTTHCVFSRRSLGNLSDESEKFRGGSLLDSELWSQGEGVLHILRKNSLLKEVDFSSWHSRLVGKESSKLLELELP</sequence>
<protein>
    <submittedName>
        <fullName evidence="1">Uncharacterized protein</fullName>
    </submittedName>
</protein>
<reference evidence="1" key="1">
    <citation type="journal article" date="2020" name="Cell">
        <title>Large-Scale Comparative Analyses of Tick Genomes Elucidate Their Genetic Diversity and Vector Capacities.</title>
        <authorList>
            <consortium name="Tick Genome and Microbiome Consortium (TIGMIC)"/>
            <person name="Jia N."/>
            <person name="Wang J."/>
            <person name="Shi W."/>
            <person name="Du L."/>
            <person name="Sun Y."/>
            <person name="Zhan W."/>
            <person name="Jiang J.F."/>
            <person name="Wang Q."/>
            <person name="Zhang B."/>
            <person name="Ji P."/>
            <person name="Bell-Sakyi L."/>
            <person name="Cui X.M."/>
            <person name="Yuan T.T."/>
            <person name="Jiang B.G."/>
            <person name="Yang W.F."/>
            <person name="Lam T.T."/>
            <person name="Chang Q.C."/>
            <person name="Ding S.J."/>
            <person name="Wang X.J."/>
            <person name="Zhu J.G."/>
            <person name="Ruan X.D."/>
            <person name="Zhao L."/>
            <person name="Wei J.T."/>
            <person name="Ye R.Z."/>
            <person name="Que T.C."/>
            <person name="Du C.H."/>
            <person name="Zhou Y.H."/>
            <person name="Cheng J.X."/>
            <person name="Dai P.F."/>
            <person name="Guo W.B."/>
            <person name="Han X.H."/>
            <person name="Huang E.J."/>
            <person name="Li L.F."/>
            <person name="Wei W."/>
            <person name="Gao Y.C."/>
            <person name="Liu J.Z."/>
            <person name="Shao H.Z."/>
            <person name="Wang X."/>
            <person name="Wang C.C."/>
            <person name="Yang T.C."/>
            <person name="Huo Q.B."/>
            <person name="Li W."/>
            <person name="Chen H.Y."/>
            <person name="Chen S.E."/>
            <person name="Zhou L.G."/>
            <person name="Ni X.B."/>
            <person name="Tian J.H."/>
            <person name="Sheng Y."/>
            <person name="Liu T."/>
            <person name="Pan Y.S."/>
            <person name="Xia L.Y."/>
            <person name="Li J."/>
            <person name="Zhao F."/>
            <person name="Cao W.C."/>
        </authorList>
    </citation>
    <scope>NUCLEOTIDE SEQUENCE</scope>
    <source>
        <strain evidence="1">Rsan-2018</strain>
    </source>
</reference>
<evidence type="ECO:0000313" key="1">
    <source>
        <dbReference type="EMBL" id="KAH7952358.1"/>
    </source>
</evidence>
<dbReference type="EMBL" id="JABSTV010001251">
    <property type="protein sequence ID" value="KAH7952358.1"/>
    <property type="molecule type" value="Genomic_DNA"/>
</dbReference>
<gene>
    <name evidence="1" type="ORF">HPB52_022032</name>
</gene>
<name>A0A9D4SVH8_RHISA</name>
<proteinExistence type="predicted"/>